<dbReference type="InterPro" id="IPR002575">
    <property type="entry name" value="Aminoglycoside_PTrfase"/>
</dbReference>
<name>A0ABW1VQU0_9GAMM</name>
<feature type="domain" description="Aminoglycoside phosphotransferase" evidence="1">
    <location>
        <begin position="40"/>
        <end position="238"/>
    </location>
</feature>
<comment type="caution">
    <text evidence="2">The sequence shown here is derived from an EMBL/GenBank/DDBJ whole genome shotgun (WGS) entry which is preliminary data.</text>
</comment>
<dbReference type="InterPro" id="IPR011009">
    <property type="entry name" value="Kinase-like_dom_sf"/>
</dbReference>
<proteinExistence type="predicted"/>
<dbReference type="Pfam" id="PF01636">
    <property type="entry name" value="APH"/>
    <property type="match status" value="1"/>
</dbReference>
<sequence>MERLKSELSLILGESVGRIEPLNCQPHSCLYALYDRSGQAMPMVVRDFSQPGLAEQQARKLMLLRQHGSVPVPAVYGVVFSDRLPFHELLLVERLGGISAAAPVRSPGAQERLAQQIADGLGSWHSQSADNMSGYIDSCQSLSWPDWYRQYTTVLWSLLRQKKQTALSAADLQFLSLTQRNYQQLFADLSQPNVMLHGNLELSNIIKDPHTESLLAMVQPGRILWAPAEFELFRLWNEPVGQAIILKYRHRHPLDEGFIWRCPLYRLWYQAEQVVCNQPFSAQDFAEARRQLLPWLAE</sequence>
<accession>A0ABW1VQU0</accession>
<evidence type="ECO:0000313" key="3">
    <source>
        <dbReference type="Proteomes" id="UP001596215"/>
    </source>
</evidence>
<dbReference type="Proteomes" id="UP001596215">
    <property type="component" value="Unassembled WGS sequence"/>
</dbReference>
<dbReference type="Gene3D" id="3.90.1200.10">
    <property type="match status" value="1"/>
</dbReference>
<protein>
    <submittedName>
        <fullName evidence="2">Phosphotransferase</fullName>
    </submittedName>
</protein>
<reference evidence="3" key="1">
    <citation type="journal article" date="2019" name="Int. J. Syst. Evol. Microbiol.">
        <title>The Global Catalogue of Microorganisms (GCM) 10K type strain sequencing project: providing services to taxonomists for standard genome sequencing and annotation.</title>
        <authorList>
            <consortium name="The Broad Institute Genomics Platform"/>
            <consortium name="The Broad Institute Genome Sequencing Center for Infectious Disease"/>
            <person name="Wu L."/>
            <person name="Ma J."/>
        </authorList>
    </citation>
    <scope>NUCLEOTIDE SEQUENCE [LARGE SCALE GENOMIC DNA]</scope>
    <source>
        <strain evidence="3">CGMCC 4.1530</strain>
    </source>
</reference>
<organism evidence="2 3">
    <name type="scientific">Tatumella punctata</name>
    <dbReference type="NCBI Taxonomy" id="399969"/>
    <lineage>
        <taxon>Bacteria</taxon>
        <taxon>Pseudomonadati</taxon>
        <taxon>Pseudomonadota</taxon>
        <taxon>Gammaproteobacteria</taxon>
        <taxon>Enterobacterales</taxon>
        <taxon>Erwiniaceae</taxon>
        <taxon>Tatumella</taxon>
    </lineage>
</organism>
<dbReference type="SUPFAM" id="SSF56112">
    <property type="entry name" value="Protein kinase-like (PK-like)"/>
    <property type="match status" value="1"/>
</dbReference>
<dbReference type="EMBL" id="JBHSUC010000008">
    <property type="protein sequence ID" value="MFC6362067.1"/>
    <property type="molecule type" value="Genomic_DNA"/>
</dbReference>
<evidence type="ECO:0000259" key="1">
    <source>
        <dbReference type="Pfam" id="PF01636"/>
    </source>
</evidence>
<dbReference type="RefSeq" id="WP_212706689.1">
    <property type="nucleotide sequence ID" value="NZ_BAAAFW010000060.1"/>
</dbReference>
<evidence type="ECO:0000313" key="2">
    <source>
        <dbReference type="EMBL" id="MFC6362067.1"/>
    </source>
</evidence>
<gene>
    <name evidence="2" type="ORF">ACFP73_08140</name>
</gene>
<keyword evidence="3" id="KW-1185">Reference proteome</keyword>